<dbReference type="Pfam" id="PF04977">
    <property type="entry name" value="DivIC"/>
    <property type="match status" value="1"/>
</dbReference>
<evidence type="ECO:0000313" key="4">
    <source>
        <dbReference type="Proteomes" id="UP001527866"/>
    </source>
</evidence>
<feature type="transmembrane region" description="Helical" evidence="2">
    <location>
        <begin position="148"/>
        <end position="166"/>
    </location>
</feature>
<feature type="compositionally biased region" description="Low complexity" evidence="1">
    <location>
        <begin position="28"/>
        <end position="44"/>
    </location>
</feature>
<evidence type="ECO:0000313" key="3">
    <source>
        <dbReference type="EMBL" id="MDA2811255.1"/>
    </source>
</evidence>
<feature type="region of interest" description="Disordered" evidence="1">
    <location>
        <begin position="1"/>
        <end position="140"/>
    </location>
</feature>
<dbReference type="RefSeq" id="WP_270685709.1">
    <property type="nucleotide sequence ID" value="NZ_JAQFWQ010000026.1"/>
</dbReference>
<evidence type="ECO:0000256" key="1">
    <source>
        <dbReference type="SAM" id="MobiDB-lite"/>
    </source>
</evidence>
<dbReference type="Proteomes" id="UP001527866">
    <property type="component" value="Unassembled WGS sequence"/>
</dbReference>
<organism evidence="3 4">
    <name type="scientific">Nocardiopsis endophytica</name>
    <dbReference type="NCBI Taxonomy" id="3018445"/>
    <lineage>
        <taxon>Bacteria</taxon>
        <taxon>Bacillati</taxon>
        <taxon>Actinomycetota</taxon>
        <taxon>Actinomycetes</taxon>
        <taxon>Streptosporangiales</taxon>
        <taxon>Nocardiopsidaceae</taxon>
        <taxon>Nocardiopsis</taxon>
    </lineage>
</organism>
<keyword evidence="2" id="KW-1133">Transmembrane helix</keyword>
<evidence type="ECO:0000256" key="2">
    <source>
        <dbReference type="SAM" id="Phobius"/>
    </source>
</evidence>
<feature type="region of interest" description="Disordered" evidence="1">
    <location>
        <begin position="254"/>
        <end position="275"/>
    </location>
</feature>
<feature type="compositionally biased region" description="Basic and acidic residues" evidence="1">
    <location>
        <begin position="65"/>
        <end position="77"/>
    </location>
</feature>
<feature type="compositionally biased region" description="Low complexity" evidence="1">
    <location>
        <begin position="81"/>
        <end position="111"/>
    </location>
</feature>
<accession>A0ABT4U2V1</accession>
<keyword evidence="2" id="KW-0472">Membrane</keyword>
<comment type="caution">
    <text evidence="3">The sequence shown here is derived from an EMBL/GenBank/DDBJ whole genome shotgun (WGS) entry which is preliminary data.</text>
</comment>
<name>A0ABT4U2V1_9ACTN</name>
<proteinExistence type="predicted"/>
<sequence>MPKEPEKPKRPSSARGGGPRRAEDGRGPRSAGGASARGAPTTGPRASGARGRPADAPGRPSAGRDPSKDGAKKEGAKKASAKGAPAGSTAKSAAKGTAKSTAKGAKTAKASTGGGGTAGKAGNGKGGSGKGSGSGGRRGLRPALTSRAAILALVVCAIALSLAYPLREYVAQRSEIAQLQDELAERKEGVEDLQERREQLRDPDHIEREARTRLHYQYPGEQAYVVVSGDDPEYGEQGGEGPEDPWFTKLWKSVEAADDPGAGRERIPDAQPPGR</sequence>
<feature type="region of interest" description="Disordered" evidence="1">
    <location>
        <begin position="187"/>
        <end position="206"/>
    </location>
</feature>
<feature type="compositionally biased region" description="Gly residues" evidence="1">
    <location>
        <begin position="112"/>
        <end position="137"/>
    </location>
</feature>
<keyword evidence="4" id="KW-1185">Reference proteome</keyword>
<protein>
    <submittedName>
        <fullName evidence="3">Septum formation initiator family protein</fullName>
    </submittedName>
</protein>
<reference evidence="3 4" key="1">
    <citation type="submission" date="2023-01" db="EMBL/GenBank/DDBJ databases">
        <title>Draft genome sequence of Nocardiopsis sp. RSe5-2 isolated from halophytes.</title>
        <authorList>
            <person name="Duangmal K."/>
            <person name="Chantavorakit T."/>
        </authorList>
    </citation>
    <scope>NUCLEOTIDE SEQUENCE [LARGE SCALE GENOMIC DNA]</scope>
    <source>
        <strain evidence="3 4">RSe5-2</strain>
    </source>
</reference>
<keyword evidence="2" id="KW-0812">Transmembrane</keyword>
<dbReference type="InterPro" id="IPR007060">
    <property type="entry name" value="FtsL/DivIC"/>
</dbReference>
<gene>
    <name evidence="3" type="ORF">O4J56_11485</name>
</gene>
<dbReference type="EMBL" id="JAQFWQ010000026">
    <property type="protein sequence ID" value="MDA2811255.1"/>
    <property type="molecule type" value="Genomic_DNA"/>
</dbReference>